<evidence type="ECO:0000313" key="6">
    <source>
        <dbReference type="Proteomes" id="UP000317344"/>
    </source>
</evidence>
<gene>
    <name evidence="5" type="ORF">FO059_17350</name>
</gene>
<reference evidence="5 6" key="1">
    <citation type="submission" date="2019-07" db="EMBL/GenBank/DDBJ databases">
        <title>Tomitella cavernea sp. nov., an actinomycete isolated from soil.</title>
        <authorList>
            <person name="Cheng J."/>
        </authorList>
    </citation>
    <scope>NUCLEOTIDE SEQUENCE [LARGE SCALE GENOMIC DNA]</scope>
    <source>
        <strain evidence="5 6">HY188</strain>
    </source>
</reference>
<dbReference type="GO" id="GO:0003677">
    <property type="term" value="F:DNA binding"/>
    <property type="evidence" value="ECO:0007669"/>
    <property type="project" value="UniProtKB-KW"/>
</dbReference>
<dbReference type="GO" id="GO:0045892">
    <property type="term" value="P:negative regulation of DNA-templated transcription"/>
    <property type="evidence" value="ECO:0007669"/>
    <property type="project" value="TreeGrafter"/>
</dbReference>
<organism evidence="5 6">
    <name type="scientific">Tomitella fengzijianii</name>
    <dbReference type="NCBI Taxonomy" id="2597660"/>
    <lineage>
        <taxon>Bacteria</taxon>
        <taxon>Bacillati</taxon>
        <taxon>Actinomycetota</taxon>
        <taxon>Actinomycetes</taxon>
        <taxon>Mycobacteriales</taxon>
        <taxon>Tomitella</taxon>
    </lineage>
</organism>
<dbReference type="SUPFAM" id="SSF55781">
    <property type="entry name" value="GAF domain-like"/>
    <property type="match status" value="1"/>
</dbReference>
<dbReference type="EMBL" id="CP041765">
    <property type="protein sequence ID" value="QDQ98779.1"/>
    <property type="molecule type" value="Genomic_DNA"/>
</dbReference>
<dbReference type="PROSITE" id="PS51078">
    <property type="entry name" value="ICLR_ED"/>
    <property type="match status" value="1"/>
</dbReference>
<protein>
    <submittedName>
        <fullName evidence="5">IclR family transcriptional regulator</fullName>
    </submittedName>
</protein>
<dbReference type="Gene3D" id="1.10.10.10">
    <property type="entry name" value="Winged helix-like DNA-binding domain superfamily/Winged helix DNA-binding domain"/>
    <property type="match status" value="1"/>
</dbReference>
<dbReference type="InterPro" id="IPR050707">
    <property type="entry name" value="HTH_MetabolicPath_Reg"/>
</dbReference>
<keyword evidence="2" id="KW-0238">DNA-binding</keyword>
<dbReference type="InterPro" id="IPR029016">
    <property type="entry name" value="GAF-like_dom_sf"/>
</dbReference>
<evidence type="ECO:0000256" key="2">
    <source>
        <dbReference type="ARBA" id="ARBA00023125"/>
    </source>
</evidence>
<accession>A0A516X6T1</accession>
<dbReference type="SMART" id="SM00346">
    <property type="entry name" value="HTH_ICLR"/>
    <property type="match status" value="1"/>
</dbReference>
<sequence>MVHIAVKTLTTLSRGLRTLEALAAAQPVGLTELAGILGEDKSALQRTLATLHADGWIAPSPGARAHWELTTRALSMAGGAAASSPLVTRGRPLLGALRDATTETAHLALVAAPSLVVVDVAEARQVVRTALHIGRRLPADTSAGGRAVCAELDAPARGEFTYGSRDLLDPGDYSEIHQRGWAVCEGDVKPGWTSVAGAVRAADGRPVGAVVVSGPSTRLAPERYPDIGPMVRDVVAELSGA</sequence>
<evidence type="ECO:0000256" key="3">
    <source>
        <dbReference type="ARBA" id="ARBA00023163"/>
    </source>
</evidence>
<dbReference type="InterPro" id="IPR036388">
    <property type="entry name" value="WH-like_DNA-bd_sf"/>
</dbReference>
<dbReference type="Gene3D" id="3.30.450.40">
    <property type="match status" value="1"/>
</dbReference>
<dbReference type="Pfam" id="PF01614">
    <property type="entry name" value="IclR_C"/>
    <property type="match status" value="1"/>
</dbReference>
<reference evidence="5 6" key="2">
    <citation type="submission" date="2019-07" db="EMBL/GenBank/DDBJ databases">
        <authorList>
            <person name="Huang Y."/>
        </authorList>
    </citation>
    <scope>NUCLEOTIDE SEQUENCE [LARGE SCALE GENOMIC DNA]</scope>
    <source>
        <strain evidence="5 6">HY188</strain>
    </source>
</reference>
<evidence type="ECO:0000313" key="5">
    <source>
        <dbReference type="EMBL" id="QDQ98779.1"/>
    </source>
</evidence>
<dbReference type="Pfam" id="PF09339">
    <property type="entry name" value="HTH_IclR"/>
    <property type="match status" value="1"/>
</dbReference>
<dbReference type="SUPFAM" id="SSF46785">
    <property type="entry name" value="Winged helix' DNA-binding domain"/>
    <property type="match status" value="1"/>
</dbReference>
<keyword evidence="6" id="KW-1185">Reference proteome</keyword>
<dbReference type="RefSeq" id="WP_143910183.1">
    <property type="nucleotide sequence ID" value="NZ_CP041765.1"/>
</dbReference>
<feature type="domain" description="IclR-ED" evidence="4">
    <location>
        <begin position="72"/>
        <end position="241"/>
    </location>
</feature>
<keyword evidence="1" id="KW-0805">Transcription regulation</keyword>
<proteinExistence type="predicted"/>
<dbReference type="KEGG" id="toy:FO059_17350"/>
<dbReference type="InterPro" id="IPR036390">
    <property type="entry name" value="WH_DNA-bd_sf"/>
</dbReference>
<dbReference type="InterPro" id="IPR014757">
    <property type="entry name" value="Tscrpt_reg_IclR_C"/>
</dbReference>
<dbReference type="Proteomes" id="UP000317344">
    <property type="component" value="Chromosome"/>
</dbReference>
<name>A0A516X6T1_9ACTN</name>
<evidence type="ECO:0000259" key="4">
    <source>
        <dbReference type="PROSITE" id="PS51078"/>
    </source>
</evidence>
<evidence type="ECO:0000256" key="1">
    <source>
        <dbReference type="ARBA" id="ARBA00023015"/>
    </source>
</evidence>
<dbReference type="OrthoDB" id="9807558at2"/>
<keyword evidence="3" id="KW-0804">Transcription</keyword>
<dbReference type="InterPro" id="IPR005471">
    <property type="entry name" value="Tscrpt_reg_IclR_N"/>
</dbReference>
<dbReference type="AlphaFoldDB" id="A0A516X6T1"/>
<dbReference type="PANTHER" id="PTHR30136">
    <property type="entry name" value="HELIX-TURN-HELIX TRANSCRIPTIONAL REGULATOR, ICLR FAMILY"/>
    <property type="match status" value="1"/>
</dbReference>
<dbReference type="PANTHER" id="PTHR30136:SF24">
    <property type="entry name" value="HTH-TYPE TRANSCRIPTIONAL REPRESSOR ALLR"/>
    <property type="match status" value="1"/>
</dbReference>
<dbReference type="GO" id="GO:0003700">
    <property type="term" value="F:DNA-binding transcription factor activity"/>
    <property type="evidence" value="ECO:0007669"/>
    <property type="project" value="TreeGrafter"/>
</dbReference>